<dbReference type="KEGG" id="lkm:EFP84_09060"/>
<dbReference type="Proteomes" id="UP000276407">
    <property type="component" value="Chromosome 1"/>
</dbReference>
<evidence type="ECO:0000313" key="4">
    <source>
        <dbReference type="Proteomes" id="UP000276407"/>
    </source>
</evidence>
<accession>A0AAD0XQC7</accession>
<dbReference type="AlphaFoldDB" id="A0AAD0XQC7"/>
<gene>
    <name evidence="2" type="ORF">CH378_08810</name>
    <name evidence="1" type="ORF">EFP84_09060</name>
</gene>
<reference evidence="1 4" key="2">
    <citation type="submission" date="2018-11" db="EMBL/GenBank/DDBJ databases">
        <title>Complete genome sequence of Leptospira kmetyi isolate LS 001/16 from soil sample associated with a leptospirosis patient in Kelantan.</title>
        <authorList>
            <person name="Muhammad Yusoff F."/>
            <person name="Muhammad Yusoff S."/>
            <person name="Ahmad M.N."/>
            <person name="Yusof N.Y."/>
            <person name="Aziah I."/>
        </authorList>
    </citation>
    <scope>NUCLEOTIDE SEQUENCE [LARGE SCALE GENOMIC DNA]</scope>
    <source>
        <strain evidence="1 4">LS 001/16</strain>
    </source>
</reference>
<proteinExistence type="predicted"/>
<name>A0AAD0XQC7_9LEPT</name>
<evidence type="ECO:0000313" key="2">
    <source>
        <dbReference type="EMBL" id="PJZ30127.1"/>
    </source>
</evidence>
<dbReference type="Proteomes" id="UP000231919">
    <property type="component" value="Unassembled WGS sequence"/>
</dbReference>
<protein>
    <submittedName>
        <fullName evidence="1">Uncharacterized protein</fullName>
    </submittedName>
</protein>
<dbReference type="EMBL" id="NPDP01000013">
    <property type="protein sequence ID" value="PJZ30127.1"/>
    <property type="molecule type" value="Genomic_DNA"/>
</dbReference>
<keyword evidence="3" id="KW-1185">Reference proteome</keyword>
<organism evidence="1 4">
    <name type="scientific">Leptospira kmetyi</name>
    <dbReference type="NCBI Taxonomy" id="408139"/>
    <lineage>
        <taxon>Bacteria</taxon>
        <taxon>Pseudomonadati</taxon>
        <taxon>Spirochaetota</taxon>
        <taxon>Spirochaetia</taxon>
        <taxon>Leptospirales</taxon>
        <taxon>Leptospiraceae</taxon>
        <taxon>Leptospira</taxon>
    </lineage>
</organism>
<reference evidence="2 3" key="1">
    <citation type="submission" date="2017-07" db="EMBL/GenBank/DDBJ databases">
        <title>Leptospira spp. isolated from tropical soils.</title>
        <authorList>
            <person name="Thibeaux R."/>
            <person name="Iraola G."/>
            <person name="Ferres I."/>
            <person name="Bierque E."/>
            <person name="Girault D."/>
            <person name="Soupe-Gilbert M.-E."/>
            <person name="Picardeau M."/>
            <person name="Goarant C."/>
        </authorList>
    </citation>
    <scope>NUCLEOTIDE SEQUENCE [LARGE SCALE GENOMIC DNA]</scope>
    <source>
        <strain evidence="2 3">JW2-C-B1</strain>
    </source>
</reference>
<evidence type="ECO:0000313" key="3">
    <source>
        <dbReference type="Proteomes" id="UP000231919"/>
    </source>
</evidence>
<evidence type="ECO:0000313" key="1">
    <source>
        <dbReference type="EMBL" id="AYV55643.1"/>
    </source>
</evidence>
<sequence length="107" mass="12331">MEWKDFTLSLHSDGNEEHLDLFLDPGAEENLSTFGTSDGNLDDFLKGRVVEFEKKRSHRRIYLEFEGAIPGKGTIQIVLKGRYDADHFQEGEKIRLKYKEGKIFPAI</sequence>
<dbReference type="EMBL" id="CP033614">
    <property type="protein sequence ID" value="AYV55643.1"/>
    <property type="molecule type" value="Genomic_DNA"/>
</dbReference>